<dbReference type="HOGENOM" id="CLU_006533_6_0_1"/>
<sequence>MLRSTSGQLRLASRSLSVHQLGPARCLDQSIALSSRHDVARTRRSLHQSLAVRATRQHATLPLIAASQRFGSRRGYEHQRTQGDLPLYAVLALQPLFLTSIDCDSLEEPKMERSAEKKATNEPEDIVVLIHEESHHSNGVFHTIFLFFDKYLFEPISTTRRFLYLGLLFLPVILSAPILLLEWTDLGRGKALTRSGRRRAANRQAKGMTERSTTIWWYGLLVHQMERAGPTFIKLAQWAGSRRDLFPDTLCALFGRLHSGGKPHALSHTKKALEHAFQRPFAEIFSEFDENPMGIGAVGQAYKGTLNTDLLPAHYLGPKHQDVDGPTQKLKRAIAPATEDSKPPAVPTTSVAIKVLHPGVRKMINRDLKIMSVLANMLNAVPGMEWLSFPEEVEVFGGMMRAQLDLRTEAQNLQTFEHNFRHRKTVSFPRPLTDYTSQSVLVEEYEDAVPLKMFLREGGGPYDEKIANLGLDAFLNMLLIDNFVHSDLHPGNIFVKFYPRSTKGFLQSIWASLFDKEEPDPASAAGSESLDIAHRLRKLSHDHEQWAAELDKLNDQGYEPELVFIDTGLVTELNDVNRRNFIDLFRAVAEFDGHKAGVLMVERCRAPDLVVDEDTFALKMQHLILSVKSQTFSLAKIKISDVLSQVLTNIREHHVKLEADFVNTVISILLLEGIGRQLNPEMDLFKSALPILRSLGGQMDKGDVLRGGVRASDIVPMLKIWGWIEIREMASIAISEVDDLLRYDNLMPNI</sequence>
<dbReference type="CDD" id="cd13971">
    <property type="entry name" value="ADCK2-like"/>
    <property type="match status" value="1"/>
</dbReference>
<keyword evidence="5" id="KW-1185">Reference proteome</keyword>
<dbReference type="PANTHER" id="PTHR45890">
    <property type="entry name" value="AARF DOMAIN CONTAINING KINASE 2 (PREDICTED)"/>
    <property type="match status" value="1"/>
</dbReference>
<keyword evidence="2" id="KW-0472">Membrane</keyword>
<dbReference type="InterPro" id="IPR004147">
    <property type="entry name" value="ABC1_dom"/>
</dbReference>
<dbReference type="OMA" id="SMVRTHH"/>
<feature type="transmembrane region" description="Helical" evidence="2">
    <location>
        <begin position="162"/>
        <end position="181"/>
    </location>
</feature>
<dbReference type="OrthoDB" id="1290869at2759"/>
<dbReference type="InterPro" id="IPR011009">
    <property type="entry name" value="Kinase-like_dom_sf"/>
</dbReference>
<dbReference type="Pfam" id="PF03109">
    <property type="entry name" value="ABC1"/>
    <property type="match status" value="1"/>
</dbReference>
<dbReference type="RefSeq" id="XP_014570694.1">
    <property type="nucleotide sequence ID" value="XM_014715208.1"/>
</dbReference>
<dbReference type="Proteomes" id="UP000009131">
    <property type="component" value="Unassembled WGS sequence"/>
</dbReference>
<gene>
    <name evidence="4" type="primary">Mo01173</name>
    <name evidence="4" type="ORF">E5Q_01173</name>
</gene>
<accession>G7DVB1</accession>
<protein>
    <recommendedName>
        <fullName evidence="3">ABC1 atypical kinase-like domain-containing protein</fullName>
    </recommendedName>
</protein>
<proteinExistence type="inferred from homology"/>
<dbReference type="InterPro" id="IPR044095">
    <property type="entry name" value="ADCK2_dom"/>
</dbReference>
<name>G7DVB1_MIXOS</name>
<reference evidence="4 5" key="1">
    <citation type="journal article" date="2011" name="J. Gen. Appl. Microbiol.">
        <title>Draft genome sequencing of the enigmatic basidiomycete Mixia osmundae.</title>
        <authorList>
            <person name="Nishida H."/>
            <person name="Nagatsuka Y."/>
            <person name="Sugiyama J."/>
        </authorList>
    </citation>
    <scope>NUCLEOTIDE SEQUENCE [LARGE SCALE GENOMIC DNA]</scope>
    <source>
        <strain evidence="5">CBS 9802 / IAM 14324 / JCM 22182 / KY 12970</strain>
    </source>
</reference>
<dbReference type="InParanoid" id="G7DVB1"/>
<dbReference type="GO" id="GO:0005739">
    <property type="term" value="C:mitochondrion"/>
    <property type="evidence" value="ECO:0007669"/>
    <property type="project" value="TreeGrafter"/>
</dbReference>
<dbReference type="PANTHER" id="PTHR45890:SF1">
    <property type="entry name" value="AARF DOMAIN CONTAINING KINASE 2"/>
    <property type="match status" value="1"/>
</dbReference>
<evidence type="ECO:0000259" key="3">
    <source>
        <dbReference type="Pfam" id="PF03109"/>
    </source>
</evidence>
<dbReference type="FunCoup" id="G7DVB1">
    <property type="interactions" value="26"/>
</dbReference>
<dbReference type="InterPro" id="IPR052402">
    <property type="entry name" value="ADCK_kinase"/>
</dbReference>
<evidence type="ECO:0000256" key="1">
    <source>
        <dbReference type="ARBA" id="ARBA00009670"/>
    </source>
</evidence>
<keyword evidence="2" id="KW-0812">Transmembrane</keyword>
<organism evidence="4 5">
    <name type="scientific">Mixia osmundae (strain CBS 9802 / IAM 14324 / JCM 22182 / KY 12970)</name>
    <dbReference type="NCBI Taxonomy" id="764103"/>
    <lineage>
        <taxon>Eukaryota</taxon>
        <taxon>Fungi</taxon>
        <taxon>Dikarya</taxon>
        <taxon>Basidiomycota</taxon>
        <taxon>Pucciniomycotina</taxon>
        <taxon>Mixiomycetes</taxon>
        <taxon>Mixiales</taxon>
        <taxon>Mixiaceae</taxon>
        <taxon>Mixia</taxon>
    </lineage>
</organism>
<keyword evidence="2" id="KW-1133">Transmembrane helix</keyword>
<reference evidence="4 5" key="2">
    <citation type="journal article" date="2012" name="Open Biol.">
        <title>Characteristics of nucleosomes and linker DNA regions on the genome of the basidiomycete Mixia osmundae revealed by mono- and dinucleosome mapping.</title>
        <authorList>
            <person name="Nishida H."/>
            <person name="Kondo S."/>
            <person name="Matsumoto T."/>
            <person name="Suzuki Y."/>
            <person name="Yoshikawa H."/>
            <person name="Taylor T.D."/>
            <person name="Sugiyama J."/>
        </authorList>
    </citation>
    <scope>NUCLEOTIDE SEQUENCE [LARGE SCALE GENOMIC DNA]</scope>
    <source>
        <strain evidence="5">CBS 9802 / IAM 14324 / JCM 22182 / KY 12970</strain>
    </source>
</reference>
<comment type="similarity">
    <text evidence="1">Belongs to the protein kinase superfamily. ADCK protein kinase family.</text>
</comment>
<evidence type="ECO:0000313" key="5">
    <source>
        <dbReference type="Proteomes" id="UP000009131"/>
    </source>
</evidence>
<dbReference type="STRING" id="764103.G7DVB1"/>
<evidence type="ECO:0000313" key="4">
    <source>
        <dbReference type="EMBL" id="GAA94521.1"/>
    </source>
</evidence>
<feature type="domain" description="ABC1 atypical kinase-like" evidence="3">
    <location>
        <begin position="350"/>
        <end position="496"/>
    </location>
</feature>
<dbReference type="AlphaFoldDB" id="G7DVB1"/>
<comment type="caution">
    <text evidence="4">The sequence shown here is derived from an EMBL/GenBank/DDBJ whole genome shotgun (WGS) entry which is preliminary data.</text>
</comment>
<dbReference type="SUPFAM" id="SSF56112">
    <property type="entry name" value="Protein kinase-like (PK-like)"/>
    <property type="match status" value="1"/>
</dbReference>
<dbReference type="eggNOG" id="KOG1236">
    <property type="taxonomic scope" value="Eukaryota"/>
</dbReference>
<dbReference type="EMBL" id="BABT02000037">
    <property type="protein sequence ID" value="GAA94521.1"/>
    <property type="molecule type" value="Genomic_DNA"/>
</dbReference>
<evidence type="ECO:0000256" key="2">
    <source>
        <dbReference type="SAM" id="Phobius"/>
    </source>
</evidence>